<name>A0A9D1LQ54_9FIRM</name>
<organism evidence="4 5">
    <name type="scientific">Candidatus Fimadaptatus faecigallinarum</name>
    <dbReference type="NCBI Taxonomy" id="2840814"/>
    <lineage>
        <taxon>Bacteria</taxon>
        <taxon>Bacillati</taxon>
        <taxon>Bacillota</taxon>
        <taxon>Clostridia</taxon>
        <taxon>Eubacteriales</taxon>
        <taxon>Candidatus Fimadaptatus</taxon>
    </lineage>
</organism>
<evidence type="ECO:0000313" key="4">
    <source>
        <dbReference type="EMBL" id="HIU45985.1"/>
    </source>
</evidence>
<feature type="domain" description="Gfo/Idh/MocA-like oxidoreductase N-terminal" evidence="2">
    <location>
        <begin position="17"/>
        <end position="118"/>
    </location>
</feature>
<evidence type="ECO:0000256" key="1">
    <source>
        <dbReference type="ARBA" id="ARBA00023002"/>
    </source>
</evidence>
<dbReference type="GO" id="GO:0016491">
    <property type="term" value="F:oxidoreductase activity"/>
    <property type="evidence" value="ECO:0007669"/>
    <property type="project" value="UniProtKB-KW"/>
</dbReference>
<dbReference type="PANTHER" id="PTHR43818">
    <property type="entry name" value="BCDNA.GH03377"/>
    <property type="match status" value="1"/>
</dbReference>
<proteinExistence type="predicted"/>
<evidence type="ECO:0000259" key="3">
    <source>
        <dbReference type="Pfam" id="PF22725"/>
    </source>
</evidence>
<comment type="caution">
    <text evidence="4">The sequence shown here is derived from an EMBL/GenBank/DDBJ whole genome shotgun (WGS) entry which is preliminary data.</text>
</comment>
<evidence type="ECO:0000313" key="5">
    <source>
        <dbReference type="Proteomes" id="UP000824123"/>
    </source>
</evidence>
<dbReference type="Gene3D" id="3.30.360.10">
    <property type="entry name" value="Dihydrodipicolinate Reductase, domain 2"/>
    <property type="match status" value="1"/>
</dbReference>
<dbReference type="InterPro" id="IPR036291">
    <property type="entry name" value="NAD(P)-bd_dom_sf"/>
</dbReference>
<dbReference type="Pfam" id="PF01408">
    <property type="entry name" value="GFO_IDH_MocA"/>
    <property type="match status" value="1"/>
</dbReference>
<dbReference type="InterPro" id="IPR000683">
    <property type="entry name" value="Gfo/Idh/MocA-like_OxRdtase_N"/>
</dbReference>
<sequence length="322" mass="36092">MLNVAMLSKWHVHAAGYARELMNMDDVHVTCIWDEQPERGEAWAKELGVAFEPNLDMLLQRPDVDAVAVDCPTAMHPEVIIAAARAGKHIFTEKVLALTVKDCDAIAAAINETGVKFCISFPQRCWGRNKYIKNMIDTGALGQVTVLRVRNAHDGSLRDWLPDYWYDRDLTGGGAMMDLGAHPMYLASWMMGRPKRIQSMFNNITNRAVEDNSVSTIEFTNGAIVISETSLVAPMNPNMFEVYGTRGVIICQDQQIKVRLEGQDDFFTPELPEDDPAPIRQWVEGILYGREIPFDLKAARDLTELMENAYIADATGHEVKFG</sequence>
<reference evidence="4" key="2">
    <citation type="journal article" date="2021" name="PeerJ">
        <title>Extensive microbial diversity within the chicken gut microbiome revealed by metagenomics and culture.</title>
        <authorList>
            <person name="Gilroy R."/>
            <person name="Ravi A."/>
            <person name="Getino M."/>
            <person name="Pursley I."/>
            <person name="Horton D.L."/>
            <person name="Alikhan N.F."/>
            <person name="Baker D."/>
            <person name="Gharbi K."/>
            <person name="Hall N."/>
            <person name="Watson M."/>
            <person name="Adriaenssens E.M."/>
            <person name="Foster-Nyarko E."/>
            <person name="Jarju S."/>
            <person name="Secka A."/>
            <person name="Antonio M."/>
            <person name="Oren A."/>
            <person name="Chaudhuri R.R."/>
            <person name="La Ragione R."/>
            <person name="Hildebrand F."/>
            <person name="Pallen M.J."/>
        </authorList>
    </citation>
    <scope>NUCLEOTIDE SEQUENCE</scope>
    <source>
        <strain evidence="4">ChiSxjej2B14-8506</strain>
    </source>
</reference>
<dbReference type="Proteomes" id="UP000824123">
    <property type="component" value="Unassembled WGS sequence"/>
</dbReference>
<accession>A0A9D1LQ54</accession>
<evidence type="ECO:0000259" key="2">
    <source>
        <dbReference type="Pfam" id="PF01408"/>
    </source>
</evidence>
<reference evidence="4" key="1">
    <citation type="submission" date="2020-10" db="EMBL/GenBank/DDBJ databases">
        <authorList>
            <person name="Gilroy R."/>
        </authorList>
    </citation>
    <scope>NUCLEOTIDE SEQUENCE</scope>
    <source>
        <strain evidence="4">ChiSxjej2B14-8506</strain>
    </source>
</reference>
<keyword evidence="1" id="KW-0560">Oxidoreductase</keyword>
<dbReference type="SUPFAM" id="SSF55347">
    <property type="entry name" value="Glyceraldehyde-3-phosphate dehydrogenase-like, C-terminal domain"/>
    <property type="match status" value="1"/>
</dbReference>
<dbReference type="GO" id="GO:0000166">
    <property type="term" value="F:nucleotide binding"/>
    <property type="evidence" value="ECO:0007669"/>
    <property type="project" value="InterPro"/>
</dbReference>
<feature type="domain" description="GFO/IDH/MocA-like oxidoreductase" evidence="3">
    <location>
        <begin position="131"/>
        <end position="249"/>
    </location>
</feature>
<dbReference type="Pfam" id="PF22725">
    <property type="entry name" value="GFO_IDH_MocA_C3"/>
    <property type="match status" value="1"/>
</dbReference>
<protein>
    <submittedName>
        <fullName evidence="4">Gfo/Idh/MocA family oxidoreductase</fullName>
    </submittedName>
</protein>
<dbReference type="InterPro" id="IPR050463">
    <property type="entry name" value="Gfo/Idh/MocA_oxidrdct_glycsds"/>
</dbReference>
<dbReference type="InterPro" id="IPR055170">
    <property type="entry name" value="GFO_IDH_MocA-like_dom"/>
</dbReference>
<gene>
    <name evidence="4" type="ORF">IAC59_01840</name>
</gene>
<dbReference type="PANTHER" id="PTHR43818:SF11">
    <property type="entry name" value="BCDNA.GH03377"/>
    <property type="match status" value="1"/>
</dbReference>
<dbReference type="AlphaFoldDB" id="A0A9D1LQ54"/>
<dbReference type="SUPFAM" id="SSF51735">
    <property type="entry name" value="NAD(P)-binding Rossmann-fold domains"/>
    <property type="match status" value="1"/>
</dbReference>
<dbReference type="Gene3D" id="3.40.50.720">
    <property type="entry name" value="NAD(P)-binding Rossmann-like Domain"/>
    <property type="match status" value="1"/>
</dbReference>
<dbReference type="EMBL" id="DVNK01000014">
    <property type="protein sequence ID" value="HIU45985.1"/>
    <property type="molecule type" value="Genomic_DNA"/>
</dbReference>